<evidence type="ECO:0000313" key="2">
    <source>
        <dbReference type="Proteomes" id="UP000301737"/>
    </source>
</evidence>
<organism evidence="1 2">
    <name type="scientific">Zygosaccharomyces mellis</name>
    <dbReference type="NCBI Taxonomy" id="42258"/>
    <lineage>
        <taxon>Eukaryota</taxon>
        <taxon>Fungi</taxon>
        <taxon>Dikarya</taxon>
        <taxon>Ascomycota</taxon>
        <taxon>Saccharomycotina</taxon>
        <taxon>Saccharomycetes</taxon>
        <taxon>Saccharomycetales</taxon>
        <taxon>Saccharomycetaceae</taxon>
        <taxon>Zygosaccharomyces</taxon>
    </lineage>
</organism>
<proteinExistence type="predicted"/>
<name>A0A4C2E1P6_9SACH</name>
<evidence type="ECO:0000313" key="1">
    <source>
        <dbReference type="EMBL" id="GCE97633.1"/>
    </source>
</evidence>
<comment type="caution">
    <text evidence="1">The sequence shown here is derived from an EMBL/GenBank/DDBJ whole genome shotgun (WGS) entry which is preliminary data.</text>
</comment>
<dbReference type="EMBL" id="BIMX01000002">
    <property type="protein sequence ID" value="GCE97633.1"/>
    <property type="molecule type" value="Genomic_DNA"/>
</dbReference>
<dbReference type="OrthoDB" id="4088353at2759"/>
<dbReference type="Proteomes" id="UP000301737">
    <property type="component" value="Unassembled WGS sequence"/>
</dbReference>
<protein>
    <submittedName>
        <fullName evidence="1">Uncharacterized protein</fullName>
    </submittedName>
</protein>
<reference evidence="1 2" key="1">
    <citation type="submission" date="2019-01" db="EMBL/GenBank/DDBJ databases">
        <title>Draft Genome Sequencing of Zygosaccharomyces mellis Ca-7.</title>
        <authorList>
            <person name="Shiwa Y."/>
            <person name="Kanesaki Y."/>
            <person name="Ishige T."/>
            <person name="Mura K."/>
            <person name="Hori T."/>
            <person name="Tamura T."/>
        </authorList>
    </citation>
    <scope>NUCLEOTIDE SEQUENCE [LARGE SCALE GENOMIC DNA]</scope>
    <source>
        <strain evidence="1 2">Ca-7</strain>
    </source>
</reference>
<sequence length="319" mass="36036">MLLNPVSCETHASKYSLHRNRGRPNLSKICSSRNSIATNNRKQIRSNDDVSIPPSMKSVISQVGDATYVQKKKLLLDDPLQSTSNSNSGNVPLGIPKIFHLQDLDMETEFQPDEIEPSAPLYERPKNLQGQKNSYMGTPEDTCELEYWPDSASAPSCSSVVLTNRRPRQPGLNPHFLKLYAAETACKVQQILPCVNIDESLLRQLSYHDLRQINVSTPHASGQAIRLALATRKKLWTEMIKPQRQDLYGESIPQNQRFILAHRPQQGQQGSLLRIDSDVKPWTSHKNSTMLRPCGTMKIGRDKPDVQYVVKGWCDSRFC</sequence>
<keyword evidence="2" id="KW-1185">Reference proteome</keyword>
<accession>A0A4C2E1P6</accession>
<gene>
    <name evidence="1" type="ORF">ZYGM_004321</name>
</gene>
<dbReference type="AlphaFoldDB" id="A0A4C2E1P6"/>